<dbReference type="EMBL" id="JBHUEY010000001">
    <property type="protein sequence ID" value="MFD1783450.1"/>
    <property type="molecule type" value="Genomic_DNA"/>
</dbReference>
<evidence type="ECO:0000313" key="4">
    <source>
        <dbReference type="Proteomes" id="UP001597237"/>
    </source>
</evidence>
<keyword evidence="2" id="KW-1133">Transmembrane helix</keyword>
<proteinExistence type="predicted"/>
<accession>A0ABW4N039</accession>
<gene>
    <name evidence="3" type="ORF">ACFSC0_08600</name>
</gene>
<sequence>MSAADEAEMTAPRDPASYARPRRPGLGRAAFVALVVLAVLVGWLLGVLGPKPFTMRAEAPEPAPAAEPAPAISPPLAAAPAEPAPSAAQPAPAELGAVGERLAALEQEQARTSGAAAAALAAAALMEASRGTGGFADELAALRTLAPNLPELAALEPLARAGAPSRSALADSFPDYAARAAVASRAPGEGASLLERVGHAFSRIVTLRRVGEVPGEGPDALIARAERQLEDGQVDRAVRTLYGLPSAGREALGPWLARAERRAEIDRRVAALRAQALAQLAAAARPPPAGAAS</sequence>
<keyword evidence="2" id="KW-0472">Membrane</keyword>
<name>A0ABW4N039_9CAUL</name>
<keyword evidence="4" id="KW-1185">Reference proteome</keyword>
<dbReference type="RefSeq" id="WP_377355128.1">
    <property type="nucleotide sequence ID" value="NZ_JBHUEY010000001.1"/>
</dbReference>
<reference evidence="4" key="1">
    <citation type="journal article" date="2019" name="Int. J. Syst. Evol. Microbiol.">
        <title>The Global Catalogue of Microorganisms (GCM) 10K type strain sequencing project: providing services to taxonomists for standard genome sequencing and annotation.</title>
        <authorList>
            <consortium name="The Broad Institute Genomics Platform"/>
            <consortium name="The Broad Institute Genome Sequencing Center for Infectious Disease"/>
            <person name="Wu L."/>
            <person name="Ma J."/>
        </authorList>
    </citation>
    <scope>NUCLEOTIDE SEQUENCE [LARGE SCALE GENOMIC DNA]</scope>
    <source>
        <strain evidence="4">DFY28</strain>
    </source>
</reference>
<protein>
    <submittedName>
        <fullName evidence="3">COG4223 family protein</fullName>
    </submittedName>
</protein>
<feature type="compositionally biased region" description="Low complexity" evidence="1">
    <location>
        <begin position="74"/>
        <end position="91"/>
    </location>
</feature>
<feature type="region of interest" description="Disordered" evidence="1">
    <location>
        <begin position="1"/>
        <end position="22"/>
    </location>
</feature>
<feature type="compositionally biased region" description="Pro residues" evidence="1">
    <location>
        <begin position="61"/>
        <end position="73"/>
    </location>
</feature>
<keyword evidence="2" id="KW-0812">Transmembrane</keyword>
<comment type="caution">
    <text evidence="3">The sequence shown here is derived from an EMBL/GenBank/DDBJ whole genome shotgun (WGS) entry which is preliminary data.</text>
</comment>
<dbReference type="Proteomes" id="UP001597237">
    <property type="component" value="Unassembled WGS sequence"/>
</dbReference>
<evidence type="ECO:0000256" key="2">
    <source>
        <dbReference type="SAM" id="Phobius"/>
    </source>
</evidence>
<evidence type="ECO:0000256" key="1">
    <source>
        <dbReference type="SAM" id="MobiDB-lite"/>
    </source>
</evidence>
<feature type="region of interest" description="Disordered" evidence="1">
    <location>
        <begin position="59"/>
        <end position="91"/>
    </location>
</feature>
<organism evidence="3 4">
    <name type="scientific">Phenylobacterium terrae</name>
    <dbReference type="NCBI Taxonomy" id="2665495"/>
    <lineage>
        <taxon>Bacteria</taxon>
        <taxon>Pseudomonadati</taxon>
        <taxon>Pseudomonadota</taxon>
        <taxon>Alphaproteobacteria</taxon>
        <taxon>Caulobacterales</taxon>
        <taxon>Caulobacteraceae</taxon>
        <taxon>Phenylobacterium</taxon>
    </lineage>
</organism>
<feature type="transmembrane region" description="Helical" evidence="2">
    <location>
        <begin position="29"/>
        <end position="48"/>
    </location>
</feature>
<evidence type="ECO:0000313" key="3">
    <source>
        <dbReference type="EMBL" id="MFD1783450.1"/>
    </source>
</evidence>